<protein>
    <submittedName>
        <fullName evidence="1">Uncharacterized protein</fullName>
    </submittedName>
</protein>
<reference evidence="1 2" key="1">
    <citation type="submission" date="2019-09" db="EMBL/GenBank/DDBJ databases">
        <title>YIM 132180 draft genome.</title>
        <authorList>
            <person name="Zhang K."/>
        </authorList>
    </citation>
    <scope>NUCLEOTIDE SEQUENCE [LARGE SCALE GENOMIC DNA]</scope>
    <source>
        <strain evidence="1 2">YIM 132180</strain>
    </source>
</reference>
<sequence length="149" mass="16442">MLVVSANAEVGKRYLNARFVYGITIPAGFGPIREADNGDGGHSISKLGHADLAVWGSNIMEGSFQDEAATRRTDDERDGWRIVYSRNAPDFAVLSGTRGERIVYQRAIPACPEQVAFFRLEYDASAKQAMDPVIRGLTKSFKRVQGCDR</sequence>
<proteinExistence type="predicted"/>
<name>A0A7V7TWY7_9HYPH</name>
<dbReference type="Proteomes" id="UP000432089">
    <property type="component" value="Unassembled WGS sequence"/>
</dbReference>
<evidence type="ECO:0000313" key="2">
    <source>
        <dbReference type="Proteomes" id="UP000432089"/>
    </source>
</evidence>
<organism evidence="1 2">
    <name type="scientific">Plantimonas leprariae</name>
    <dbReference type="NCBI Taxonomy" id="2615207"/>
    <lineage>
        <taxon>Bacteria</taxon>
        <taxon>Pseudomonadati</taxon>
        <taxon>Pseudomonadota</taxon>
        <taxon>Alphaproteobacteria</taxon>
        <taxon>Hyphomicrobiales</taxon>
        <taxon>Aurantimonadaceae</taxon>
        <taxon>Plantimonas</taxon>
    </lineage>
</organism>
<dbReference type="EMBL" id="VZDO01000005">
    <property type="protein sequence ID" value="KAB0680174.1"/>
    <property type="molecule type" value="Genomic_DNA"/>
</dbReference>
<dbReference type="AlphaFoldDB" id="A0A7V7TWY7"/>
<accession>A0A7V7TWY7</accession>
<keyword evidence="2" id="KW-1185">Reference proteome</keyword>
<gene>
    <name evidence="1" type="ORF">F6X38_08265</name>
</gene>
<evidence type="ECO:0000313" key="1">
    <source>
        <dbReference type="EMBL" id="KAB0680174.1"/>
    </source>
</evidence>
<comment type="caution">
    <text evidence="1">The sequence shown here is derived from an EMBL/GenBank/DDBJ whole genome shotgun (WGS) entry which is preliminary data.</text>
</comment>